<accession>A0A8J3YTT0</accession>
<keyword evidence="2" id="KW-0418">Kinase</keyword>
<sequence>MRPGRAGGGPRRPTFEWTAPDGTRLCADASVARFDVAGVARFLVEEGARITVEAYPGGDPFALRSLLHGTVVALLLGQRREFALHASTVRAHGRGIAVTGDSGAGKSTTVLALRAAGHELVTDDVSPVSAAGVVTPFGRALHVWPETAAALGVDVSDAEPVCESDAKYSLPVGPAAPVRLDSVVWLRRDPGADEVRYARPDRLEAVNLLLRNAYRFPMLMKLWPSEVFAWAADLAGRVDTAVLTRPAATWSVDRVAALIGDVRATPVG</sequence>
<dbReference type="GO" id="GO:0006109">
    <property type="term" value="P:regulation of carbohydrate metabolic process"/>
    <property type="evidence" value="ECO:0007669"/>
    <property type="project" value="InterPro"/>
</dbReference>
<evidence type="ECO:0000259" key="1">
    <source>
        <dbReference type="Pfam" id="PF07475"/>
    </source>
</evidence>
<dbReference type="GO" id="GO:0000155">
    <property type="term" value="F:phosphorelay sensor kinase activity"/>
    <property type="evidence" value="ECO:0007669"/>
    <property type="project" value="InterPro"/>
</dbReference>
<dbReference type="Proteomes" id="UP000619260">
    <property type="component" value="Unassembled WGS sequence"/>
</dbReference>
<dbReference type="Pfam" id="PF07475">
    <property type="entry name" value="Hpr_kinase_C"/>
    <property type="match status" value="1"/>
</dbReference>
<dbReference type="InterPro" id="IPR027417">
    <property type="entry name" value="P-loop_NTPase"/>
</dbReference>
<feature type="domain" description="HPr kinase/phosphorylase C-terminal" evidence="1">
    <location>
        <begin position="82"/>
        <end position="141"/>
    </location>
</feature>
<protein>
    <submittedName>
        <fullName evidence="2">HPr kinase</fullName>
    </submittedName>
</protein>
<dbReference type="GO" id="GO:0005524">
    <property type="term" value="F:ATP binding"/>
    <property type="evidence" value="ECO:0007669"/>
    <property type="project" value="InterPro"/>
</dbReference>
<reference evidence="2" key="1">
    <citation type="submission" date="2021-01" db="EMBL/GenBank/DDBJ databases">
        <title>Whole genome shotgun sequence of Virgisporangium aliadipatigenens NBRC 105644.</title>
        <authorList>
            <person name="Komaki H."/>
            <person name="Tamura T."/>
        </authorList>
    </citation>
    <scope>NUCLEOTIDE SEQUENCE</scope>
    <source>
        <strain evidence="2">NBRC 105644</strain>
    </source>
</reference>
<dbReference type="Gene3D" id="3.40.50.300">
    <property type="entry name" value="P-loop containing nucleotide triphosphate hydrolases"/>
    <property type="match status" value="1"/>
</dbReference>
<name>A0A8J3YTT0_9ACTN</name>
<dbReference type="SUPFAM" id="SSF53795">
    <property type="entry name" value="PEP carboxykinase-like"/>
    <property type="match status" value="1"/>
</dbReference>
<proteinExistence type="predicted"/>
<gene>
    <name evidence="2" type="ORF">Val02_86400</name>
</gene>
<keyword evidence="3" id="KW-1185">Reference proteome</keyword>
<evidence type="ECO:0000313" key="3">
    <source>
        <dbReference type="Proteomes" id="UP000619260"/>
    </source>
</evidence>
<keyword evidence="2" id="KW-0808">Transferase</keyword>
<comment type="caution">
    <text evidence="2">The sequence shown here is derived from an EMBL/GenBank/DDBJ whole genome shotgun (WGS) entry which is preliminary data.</text>
</comment>
<organism evidence="2 3">
    <name type="scientific">Virgisporangium aliadipatigenens</name>
    <dbReference type="NCBI Taxonomy" id="741659"/>
    <lineage>
        <taxon>Bacteria</taxon>
        <taxon>Bacillati</taxon>
        <taxon>Actinomycetota</taxon>
        <taxon>Actinomycetes</taxon>
        <taxon>Micromonosporales</taxon>
        <taxon>Micromonosporaceae</taxon>
        <taxon>Virgisporangium</taxon>
    </lineage>
</organism>
<dbReference type="EMBL" id="BOPF01000054">
    <property type="protein sequence ID" value="GIJ51754.1"/>
    <property type="molecule type" value="Genomic_DNA"/>
</dbReference>
<dbReference type="AlphaFoldDB" id="A0A8J3YTT0"/>
<dbReference type="InterPro" id="IPR011104">
    <property type="entry name" value="Hpr_kin/Pase_C"/>
</dbReference>
<evidence type="ECO:0000313" key="2">
    <source>
        <dbReference type="EMBL" id="GIJ51754.1"/>
    </source>
</evidence>